<accession>A0ABN8HMI9</accession>
<protein>
    <submittedName>
        <fullName evidence="2">Uncharacterized protein</fullName>
    </submittedName>
</protein>
<sequence>MRAVRACADIPARGGGALGGGRGGGARGGAGGARHAGHAARRVARPLRPPPARAGAAARRRGAAALGRPAAAPLALPTARAHRRALGTAATTATTATLASRASYLFGTHWQAVAKKPAVEALTEAMWLSVQHLHAAEPSFAGLPDDCLVRIPITLGDLALDIHVDKSDARAPKVDWDARLSPFEKLMLIKSLMEEKLVFAITQYVALSLGPAFIESPPVHLPVL</sequence>
<feature type="non-terminal residue" evidence="2">
    <location>
        <position position="224"/>
    </location>
</feature>
<evidence type="ECO:0000313" key="3">
    <source>
        <dbReference type="Proteomes" id="UP000837857"/>
    </source>
</evidence>
<reference evidence="2" key="1">
    <citation type="submission" date="2022-03" db="EMBL/GenBank/DDBJ databases">
        <authorList>
            <person name="Martin H S."/>
        </authorList>
    </citation>
    <scope>NUCLEOTIDE SEQUENCE</scope>
</reference>
<dbReference type="Proteomes" id="UP000837857">
    <property type="component" value="Chromosome 1"/>
</dbReference>
<keyword evidence="3" id="KW-1185">Reference proteome</keyword>
<gene>
    <name evidence="2" type="ORF">IPOD504_LOCUS71</name>
</gene>
<evidence type="ECO:0000256" key="1">
    <source>
        <dbReference type="SAM" id="MobiDB-lite"/>
    </source>
</evidence>
<feature type="compositionally biased region" description="Gly residues" evidence="1">
    <location>
        <begin position="14"/>
        <end position="34"/>
    </location>
</feature>
<proteinExistence type="predicted"/>
<feature type="region of interest" description="Disordered" evidence="1">
    <location>
        <begin position="14"/>
        <end position="42"/>
    </location>
</feature>
<evidence type="ECO:0000313" key="2">
    <source>
        <dbReference type="EMBL" id="CAH2034303.1"/>
    </source>
</evidence>
<dbReference type="EMBL" id="OW152813">
    <property type="protein sequence ID" value="CAH2034303.1"/>
    <property type="molecule type" value="Genomic_DNA"/>
</dbReference>
<organism evidence="2 3">
    <name type="scientific">Iphiclides podalirius</name>
    <name type="common">scarce swallowtail</name>
    <dbReference type="NCBI Taxonomy" id="110791"/>
    <lineage>
        <taxon>Eukaryota</taxon>
        <taxon>Metazoa</taxon>
        <taxon>Ecdysozoa</taxon>
        <taxon>Arthropoda</taxon>
        <taxon>Hexapoda</taxon>
        <taxon>Insecta</taxon>
        <taxon>Pterygota</taxon>
        <taxon>Neoptera</taxon>
        <taxon>Endopterygota</taxon>
        <taxon>Lepidoptera</taxon>
        <taxon>Glossata</taxon>
        <taxon>Ditrysia</taxon>
        <taxon>Papilionoidea</taxon>
        <taxon>Papilionidae</taxon>
        <taxon>Papilioninae</taxon>
        <taxon>Iphiclides</taxon>
    </lineage>
</organism>
<name>A0ABN8HMI9_9NEOP</name>